<dbReference type="InterPro" id="IPR029062">
    <property type="entry name" value="Class_I_gatase-like"/>
</dbReference>
<dbReference type="PANTHER" id="PTHR43130">
    <property type="entry name" value="ARAC-FAMILY TRANSCRIPTIONAL REGULATOR"/>
    <property type="match status" value="1"/>
</dbReference>
<sequence>MKLGIPVYEGVNLLDVAGPTEMFYWAGAVQPLRTVLVSEHGGPVMTNSGVRFEAHASFAETPSLDILWVPGGDPVALGRIMSDPEHPYVRYLRLMAENARWVCSVCEGALLLARAGLLDGHRATTHWAFVACLQSFQQVEVDVSNPRFVVSGNRLTGGGVSSGLDEALQLIMLLFDEATAQNVQIQTQYFPKPPVDAPFPQPPAPACMVRW</sequence>
<keyword evidence="3" id="KW-1185">Reference proteome</keyword>
<organism evidence="2 3">
    <name type="scientific">Caulobacter rhizosphaerae</name>
    <dbReference type="NCBI Taxonomy" id="2010972"/>
    <lineage>
        <taxon>Bacteria</taxon>
        <taxon>Pseudomonadati</taxon>
        <taxon>Pseudomonadota</taxon>
        <taxon>Alphaproteobacteria</taxon>
        <taxon>Caulobacterales</taxon>
        <taxon>Caulobacteraceae</taxon>
        <taxon>Caulobacter</taxon>
    </lineage>
</organism>
<feature type="domain" description="DJ-1/PfpI" evidence="1">
    <location>
        <begin position="5"/>
        <end position="170"/>
    </location>
</feature>
<comment type="caution">
    <text evidence="2">The sequence shown here is derived from an EMBL/GenBank/DDBJ whole genome shotgun (WGS) entry which is preliminary data.</text>
</comment>
<dbReference type="RefSeq" id="WP_310030916.1">
    <property type="nucleotide sequence ID" value="NZ_JAVDRL010000005.1"/>
</dbReference>
<evidence type="ECO:0000313" key="3">
    <source>
        <dbReference type="Proteomes" id="UP001262754"/>
    </source>
</evidence>
<dbReference type="GO" id="GO:0050549">
    <property type="term" value="F:cyclohexyl-isocyanide hydratase activity"/>
    <property type="evidence" value="ECO:0007669"/>
    <property type="project" value="UniProtKB-EC"/>
</dbReference>
<dbReference type="EC" id="4.2.1.103" evidence="2"/>
<evidence type="ECO:0000259" key="1">
    <source>
        <dbReference type="Pfam" id="PF01965"/>
    </source>
</evidence>
<dbReference type="Gene3D" id="3.40.50.880">
    <property type="match status" value="1"/>
</dbReference>
<evidence type="ECO:0000313" key="2">
    <source>
        <dbReference type="EMBL" id="MDR6531098.1"/>
    </source>
</evidence>
<dbReference type="EMBL" id="JAVDRL010000005">
    <property type="protein sequence ID" value="MDR6531098.1"/>
    <property type="molecule type" value="Genomic_DNA"/>
</dbReference>
<dbReference type="Proteomes" id="UP001262754">
    <property type="component" value="Unassembled WGS sequence"/>
</dbReference>
<protein>
    <submittedName>
        <fullName evidence="2">Cyclohexyl-isocyanide hydratase</fullName>
        <ecNumber evidence="2">4.2.1.103</ecNumber>
    </submittedName>
</protein>
<accession>A0ABU1MY44</accession>
<dbReference type="Pfam" id="PF01965">
    <property type="entry name" value="DJ-1_PfpI"/>
    <property type="match status" value="1"/>
</dbReference>
<dbReference type="InterPro" id="IPR002818">
    <property type="entry name" value="DJ-1/PfpI"/>
</dbReference>
<dbReference type="SUPFAM" id="SSF52317">
    <property type="entry name" value="Class I glutamine amidotransferase-like"/>
    <property type="match status" value="1"/>
</dbReference>
<dbReference type="CDD" id="cd03139">
    <property type="entry name" value="GATase1_PfpI_2"/>
    <property type="match status" value="1"/>
</dbReference>
<dbReference type="InterPro" id="IPR052158">
    <property type="entry name" value="INH-QAR"/>
</dbReference>
<reference evidence="2 3" key="1">
    <citation type="submission" date="2023-07" db="EMBL/GenBank/DDBJ databases">
        <title>Sorghum-associated microbial communities from plants grown in Nebraska, USA.</title>
        <authorList>
            <person name="Schachtman D."/>
        </authorList>
    </citation>
    <scope>NUCLEOTIDE SEQUENCE [LARGE SCALE GENOMIC DNA]</scope>
    <source>
        <strain evidence="2 3">DS2154</strain>
    </source>
</reference>
<proteinExistence type="predicted"/>
<keyword evidence="2" id="KW-0456">Lyase</keyword>
<dbReference type="PANTHER" id="PTHR43130:SF2">
    <property type="entry name" value="DJ-1_PFPI DOMAIN-CONTAINING PROTEIN"/>
    <property type="match status" value="1"/>
</dbReference>
<gene>
    <name evidence="2" type="ORF">J2800_001840</name>
</gene>
<name>A0ABU1MY44_9CAUL</name>